<comment type="caution">
    <text evidence="1">The sequence shown here is derived from an EMBL/GenBank/DDBJ whole genome shotgun (WGS) entry which is preliminary data.</text>
</comment>
<sequence length="67" mass="7711">LENVWNEFYNSGIDLEKPLQPQATQVIYLILTSFQIPAEFIHLLESEVFNHGEATNKNSNSAWKQFG</sequence>
<evidence type="ECO:0000313" key="1">
    <source>
        <dbReference type="EMBL" id="CAG8758474.1"/>
    </source>
</evidence>
<feature type="non-terminal residue" evidence="1">
    <location>
        <position position="67"/>
    </location>
</feature>
<proteinExistence type="predicted"/>
<protein>
    <submittedName>
        <fullName evidence="1">15338_t:CDS:1</fullName>
    </submittedName>
</protein>
<dbReference type="Proteomes" id="UP000789702">
    <property type="component" value="Unassembled WGS sequence"/>
</dbReference>
<gene>
    <name evidence="1" type="ORF">DHETER_LOCUS15104</name>
</gene>
<accession>A0ACA9QM72</accession>
<evidence type="ECO:0000313" key="2">
    <source>
        <dbReference type="Proteomes" id="UP000789702"/>
    </source>
</evidence>
<name>A0ACA9QM72_9GLOM</name>
<organism evidence="1 2">
    <name type="scientific">Dentiscutata heterogama</name>
    <dbReference type="NCBI Taxonomy" id="1316150"/>
    <lineage>
        <taxon>Eukaryota</taxon>
        <taxon>Fungi</taxon>
        <taxon>Fungi incertae sedis</taxon>
        <taxon>Mucoromycota</taxon>
        <taxon>Glomeromycotina</taxon>
        <taxon>Glomeromycetes</taxon>
        <taxon>Diversisporales</taxon>
        <taxon>Gigasporaceae</taxon>
        <taxon>Dentiscutata</taxon>
    </lineage>
</organism>
<feature type="non-terminal residue" evidence="1">
    <location>
        <position position="1"/>
    </location>
</feature>
<dbReference type="EMBL" id="CAJVPU010049977">
    <property type="protein sequence ID" value="CAG8758474.1"/>
    <property type="molecule type" value="Genomic_DNA"/>
</dbReference>
<reference evidence="1" key="1">
    <citation type="submission" date="2021-06" db="EMBL/GenBank/DDBJ databases">
        <authorList>
            <person name="Kallberg Y."/>
            <person name="Tangrot J."/>
            <person name="Rosling A."/>
        </authorList>
    </citation>
    <scope>NUCLEOTIDE SEQUENCE</scope>
    <source>
        <strain evidence="1">IL203A</strain>
    </source>
</reference>
<keyword evidence="2" id="KW-1185">Reference proteome</keyword>